<feature type="domain" description="U-box" evidence="6">
    <location>
        <begin position="14"/>
        <end position="91"/>
    </location>
</feature>
<dbReference type="GO" id="GO:0061630">
    <property type="term" value="F:ubiquitin protein ligase activity"/>
    <property type="evidence" value="ECO:0007669"/>
    <property type="project" value="UniProtKB-UniRule"/>
</dbReference>
<dbReference type="GO" id="GO:0016567">
    <property type="term" value="P:protein ubiquitination"/>
    <property type="evidence" value="ECO:0007669"/>
    <property type="project" value="UniProtKB-UniRule"/>
</dbReference>
<comment type="pathway">
    <text evidence="2 5">Protein modification; protein ubiquitination.</text>
</comment>
<accession>A0A1S3BME5</accession>
<evidence type="ECO:0000313" key="8">
    <source>
        <dbReference type="RefSeq" id="XP_008449598.2"/>
    </source>
</evidence>
<dbReference type="InterPro" id="IPR016024">
    <property type="entry name" value="ARM-type_fold"/>
</dbReference>
<comment type="catalytic activity">
    <reaction evidence="1 5">
        <text>S-ubiquitinyl-[E2 ubiquitin-conjugating enzyme]-L-cysteine + [acceptor protein]-L-lysine = [E2 ubiquitin-conjugating enzyme]-L-cysteine + N(6)-ubiquitinyl-[acceptor protein]-L-lysine.</text>
        <dbReference type="EC" id="2.3.2.27"/>
    </reaction>
</comment>
<keyword evidence="4 5" id="KW-0833">Ubl conjugation pathway</keyword>
<evidence type="ECO:0000313" key="7">
    <source>
        <dbReference type="Proteomes" id="UP001652600"/>
    </source>
</evidence>
<dbReference type="EC" id="2.3.2.27" evidence="5"/>
<protein>
    <recommendedName>
        <fullName evidence="5 6">U-box domain-containing protein</fullName>
        <ecNumber evidence="5">2.3.2.27</ecNumber>
    </recommendedName>
    <alternativeName>
        <fullName evidence="5">RING-type E3 ubiquitin transferase PUB</fullName>
    </alternativeName>
</protein>
<organism evidence="7 8">
    <name type="scientific">Cucumis melo</name>
    <name type="common">Muskmelon</name>
    <dbReference type="NCBI Taxonomy" id="3656"/>
    <lineage>
        <taxon>Eukaryota</taxon>
        <taxon>Viridiplantae</taxon>
        <taxon>Streptophyta</taxon>
        <taxon>Embryophyta</taxon>
        <taxon>Tracheophyta</taxon>
        <taxon>Spermatophyta</taxon>
        <taxon>Magnoliopsida</taxon>
        <taxon>eudicotyledons</taxon>
        <taxon>Gunneridae</taxon>
        <taxon>Pentapetalae</taxon>
        <taxon>rosids</taxon>
        <taxon>fabids</taxon>
        <taxon>Cucurbitales</taxon>
        <taxon>Cucurbitaceae</taxon>
        <taxon>Benincaseae</taxon>
        <taxon>Cucumis</taxon>
    </lineage>
</organism>
<dbReference type="InterPro" id="IPR045210">
    <property type="entry name" value="RING-Ubox_PUB"/>
</dbReference>
<dbReference type="Pfam" id="PF25598">
    <property type="entry name" value="ARM_PUB"/>
    <property type="match status" value="1"/>
</dbReference>
<dbReference type="InParanoid" id="A0A1S3BME5"/>
<dbReference type="PANTHER" id="PTHR22849:SF11">
    <property type="entry name" value="U-BOX DOMAIN-CONTAINING PROTEIN"/>
    <property type="match status" value="1"/>
</dbReference>
<dbReference type="InterPro" id="IPR013083">
    <property type="entry name" value="Znf_RING/FYVE/PHD"/>
</dbReference>
<dbReference type="InterPro" id="IPR058678">
    <property type="entry name" value="ARM_PUB"/>
</dbReference>
<name>A0A1S3BME5_CUCME</name>
<evidence type="ECO:0000259" key="6">
    <source>
        <dbReference type="PROSITE" id="PS51698"/>
    </source>
</evidence>
<evidence type="ECO:0000256" key="3">
    <source>
        <dbReference type="ARBA" id="ARBA00022679"/>
    </source>
</evidence>
<evidence type="ECO:0000256" key="2">
    <source>
        <dbReference type="ARBA" id="ARBA00004906"/>
    </source>
</evidence>
<dbReference type="KEGG" id="cmo:103491434"/>
<dbReference type="UniPathway" id="UPA00143"/>
<dbReference type="Pfam" id="PF04564">
    <property type="entry name" value="U-box"/>
    <property type="match status" value="1"/>
</dbReference>
<dbReference type="SUPFAM" id="SSF48371">
    <property type="entry name" value="ARM repeat"/>
    <property type="match status" value="1"/>
</dbReference>
<dbReference type="PANTHER" id="PTHR22849">
    <property type="entry name" value="WDSAM1 PROTEIN"/>
    <property type="match status" value="1"/>
</dbReference>
<dbReference type="Proteomes" id="UP001652600">
    <property type="component" value="Chromosome 5"/>
</dbReference>
<dbReference type="eggNOG" id="ENOG502QR1A">
    <property type="taxonomic scope" value="Eukaryota"/>
</dbReference>
<evidence type="ECO:0000256" key="5">
    <source>
        <dbReference type="RuleBase" id="RU369093"/>
    </source>
</evidence>
<dbReference type="InterPro" id="IPR045185">
    <property type="entry name" value="PUB22/23/24-like"/>
</dbReference>
<sequence length="414" mass="45866">MKMEDQLEENGGIEVPSYFLCPISLQLMRDPVTISTGITYDRSSIEKWLFSFNKTVCPITKQPLSSDPDLLTPNHTLRRLIQSWCTLNASNGIERIPTPKSPIDKTHIAKILKQAQNFPNSNHKCLLALKAIALENERNRNLVAQSDGAFDFLAMVIKSGGSNNIASIELAVEILFHIKSSQAHLKNLVNGDVDFINSLTFVLQNGNCQSRAYAVMLLKSSLELADPIRLMSIERELLRETVRVIHDHISHQASKSALKVLAEVCPWGRNRVKAVEGGAVGVLVELLLNSTERRWSELGLVVLDQLCECAEGREKLVEHAAGLAVVSKKILRVSAMASDRAVRILSSICRFSASAKVLQEMLEVGVVAKLCLVLQMDCSLKTREKARDTLKLHSRVWSNSSCIPPHLLSAYPST</sequence>
<dbReference type="InterPro" id="IPR011989">
    <property type="entry name" value="ARM-like"/>
</dbReference>
<dbReference type="Gene3D" id="1.25.10.10">
    <property type="entry name" value="Leucine-rich Repeat Variant"/>
    <property type="match status" value="1"/>
</dbReference>
<dbReference type="Gramene" id="MELO3C014520.2.1">
    <property type="protein sequence ID" value="MELO3C014520.2.1"/>
    <property type="gene ID" value="MELO3C014520.2"/>
</dbReference>
<dbReference type="Gene3D" id="3.30.40.10">
    <property type="entry name" value="Zinc/RING finger domain, C3HC4 (zinc finger)"/>
    <property type="match status" value="1"/>
</dbReference>
<comment type="function">
    <text evidence="5">Functions as an E3 ubiquitin ligase.</text>
</comment>
<dbReference type="PROSITE" id="PS51698">
    <property type="entry name" value="U_BOX"/>
    <property type="match status" value="1"/>
</dbReference>
<reference evidence="8" key="1">
    <citation type="submission" date="2025-08" db="UniProtKB">
        <authorList>
            <consortium name="RefSeq"/>
        </authorList>
    </citation>
    <scope>IDENTIFICATION</scope>
    <source>
        <tissue evidence="8">Stem</tissue>
    </source>
</reference>
<evidence type="ECO:0000256" key="1">
    <source>
        <dbReference type="ARBA" id="ARBA00000900"/>
    </source>
</evidence>
<keyword evidence="7" id="KW-1185">Reference proteome</keyword>
<dbReference type="RefSeq" id="XP_008449598.2">
    <property type="nucleotide sequence ID" value="XM_008451376.3"/>
</dbReference>
<dbReference type="AlphaFoldDB" id="A0A1S3BME5"/>
<dbReference type="SMART" id="SM00504">
    <property type="entry name" value="Ubox"/>
    <property type="match status" value="1"/>
</dbReference>
<keyword evidence="3 5" id="KW-0808">Transferase</keyword>
<dbReference type="CDD" id="cd16664">
    <property type="entry name" value="RING-Ubox_PUB"/>
    <property type="match status" value="1"/>
</dbReference>
<gene>
    <name evidence="8" type="primary">LOC103491434</name>
</gene>
<dbReference type="SUPFAM" id="SSF57850">
    <property type="entry name" value="RING/U-box"/>
    <property type="match status" value="1"/>
</dbReference>
<dbReference type="GeneID" id="103491434"/>
<evidence type="ECO:0000256" key="4">
    <source>
        <dbReference type="ARBA" id="ARBA00022786"/>
    </source>
</evidence>
<proteinExistence type="predicted"/>
<dbReference type="InterPro" id="IPR003613">
    <property type="entry name" value="Ubox_domain"/>
</dbReference>